<dbReference type="RefSeq" id="WP_251594863.1">
    <property type="nucleotide sequence ID" value="NZ_JAMLJI010000004.1"/>
</dbReference>
<accession>A0ABU1GW83</accession>
<dbReference type="InterPro" id="IPR025232">
    <property type="entry name" value="DUF4174"/>
</dbReference>
<feature type="chain" id="PRO_5046549968" evidence="2">
    <location>
        <begin position="23"/>
        <end position="155"/>
    </location>
</feature>
<keyword evidence="1 2" id="KW-0732">Signal</keyword>
<evidence type="ECO:0000256" key="1">
    <source>
        <dbReference type="ARBA" id="ARBA00022729"/>
    </source>
</evidence>
<gene>
    <name evidence="4" type="ORF">QC825_09495</name>
</gene>
<proteinExistence type="predicted"/>
<dbReference type="EMBL" id="JARWAO010000004">
    <property type="protein sequence ID" value="MDR5896306.1"/>
    <property type="molecule type" value="Genomic_DNA"/>
</dbReference>
<comment type="caution">
    <text evidence="4">The sequence shown here is derived from an EMBL/GenBank/DDBJ whole genome shotgun (WGS) entry which is preliminary data.</text>
</comment>
<evidence type="ECO:0000256" key="2">
    <source>
        <dbReference type="SAM" id="SignalP"/>
    </source>
</evidence>
<organism evidence="4 5">
    <name type="scientific">Larsenimonas suaedae</name>
    <dbReference type="NCBI Taxonomy" id="1851019"/>
    <lineage>
        <taxon>Bacteria</taxon>
        <taxon>Pseudomonadati</taxon>
        <taxon>Pseudomonadota</taxon>
        <taxon>Gammaproteobacteria</taxon>
        <taxon>Oceanospirillales</taxon>
        <taxon>Halomonadaceae</taxon>
        <taxon>Larsenimonas</taxon>
    </lineage>
</organism>
<evidence type="ECO:0000313" key="5">
    <source>
        <dbReference type="Proteomes" id="UP001269375"/>
    </source>
</evidence>
<dbReference type="Proteomes" id="UP001269375">
    <property type="component" value="Unassembled WGS sequence"/>
</dbReference>
<feature type="signal peptide" evidence="2">
    <location>
        <begin position="1"/>
        <end position="22"/>
    </location>
</feature>
<dbReference type="Pfam" id="PF13778">
    <property type="entry name" value="DUF4174"/>
    <property type="match status" value="1"/>
</dbReference>
<keyword evidence="5" id="KW-1185">Reference proteome</keyword>
<reference evidence="4 5" key="1">
    <citation type="submission" date="2023-04" db="EMBL/GenBank/DDBJ databases">
        <title>A long-awaited taxogenomic arrangement of the family Halomonadaceae.</title>
        <authorList>
            <person name="De La Haba R."/>
            <person name="Chuvochina M."/>
            <person name="Wittouck S."/>
            <person name="Arahal D.R."/>
            <person name="Sanchez-Porro C."/>
            <person name="Hugenholtz P."/>
            <person name="Ventosa A."/>
        </authorList>
    </citation>
    <scope>NUCLEOTIDE SEQUENCE [LARGE SCALE GENOMIC DNA]</scope>
    <source>
        <strain evidence="4 5">DSM 22428</strain>
    </source>
</reference>
<evidence type="ECO:0000313" key="4">
    <source>
        <dbReference type="EMBL" id="MDR5896306.1"/>
    </source>
</evidence>
<name>A0ABU1GW83_9GAMM</name>
<sequence>MKWIGHIGFALSGALMSFNALAANPANPLVSDQWRARPLVLVTPSAGNQGYQRMRRLISNQQTAFDERDMVLYTIENGIGQRNGADMTTAETEAILEDLGVKPDGALTVILIGKDGGKKVQQTGFVNPEELFTTIDRMPMRRQERTADDRASKPE</sequence>
<feature type="domain" description="DUF4174" evidence="3">
    <location>
        <begin position="29"/>
        <end position="144"/>
    </location>
</feature>
<evidence type="ECO:0000259" key="3">
    <source>
        <dbReference type="Pfam" id="PF13778"/>
    </source>
</evidence>
<protein>
    <submittedName>
        <fullName evidence="4">DUF4174 domain-containing protein</fullName>
    </submittedName>
</protein>